<dbReference type="AlphaFoldDB" id="A0A1Q5PNT8"/>
<dbReference type="InterPro" id="IPR006127">
    <property type="entry name" value="ZnuA-like"/>
</dbReference>
<dbReference type="PANTHER" id="PTHR42953:SF3">
    <property type="entry name" value="HIGH-AFFINITY ZINC UPTAKE SYSTEM PROTEIN ZNUA"/>
    <property type="match status" value="1"/>
</dbReference>
<dbReference type="GO" id="GO:0030001">
    <property type="term" value="P:metal ion transport"/>
    <property type="evidence" value="ECO:0007669"/>
    <property type="project" value="InterPro"/>
</dbReference>
<evidence type="ECO:0000256" key="3">
    <source>
        <dbReference type="ARBA" id="ARBA00022729"/>
    </source>
</evidence>
<evidence type="ECO:0000256" key="5">
    <source>
        <dbReference type="SAM" id="MobiDB-lite"/>
    </source>
</evidence>
<sequence length="361" mass="39760">MVFGMRKKLIPVVASLFFLTACASNTPSEGAKGTAEGSGNSAKTVSVFTSLYPVEYLVQEIGGDKVKINSLAPAGVEPHDLELSPQQVATLPQADLLVYLKGFQSAVDKAADQNPPKHLLDIAPSANLVDADHDEHEHEGHDHEGTAEEHEHEGHDHEGTAEGHEHEGHDHEGTAEEHEHEGHHHDHDNLGFDPHFWLNPNNMSSVAKSITEELVKIDPQNQDYYQKNLQKLEAQMKDLSTLAIDKTKNCKHRTFVTTHEAFGYLAKLTNLEQEGLSGLDPEAAPSPARLAEISKLVKERGLNTIFTEELVSPKVAETLSKDLGIKTEVLSPIETQSEEKENYATMFTKDIDQLSKALECQ</sequence>
<evidence type="ECO:0008006" key="9">
    <source>
        <dbReference type="Google" id="ProtNLM"/>
    </source>
</evidence>
<name>A0A1Q5PNT8_9ACTO</name>
<organism evidence="7 8">
    <name type="scientific">Boudabousia liubingyangii</name>
    <dbReference type="NCBI Taxonomy" id="1921764"/>
    <lineage>
        <taxon>Bacteria</taxon>
        <taxon>Bacillati</taxon>
        <taxon>Actinomycetota</taxon>
        <taxon>Actinomycetes</taxon>
        <taxon>Actinomycetales</taxon>
        <taxon>Actinomycetaceae</taxon>
        <taxon>Boudabousia</taxon>
    </lineage>
</organism>
<dbReference type="Pfam" id="PF01297">
    <property type="entry name" value="ZnuA"/>
    <property type="match status" value="1"/>
</dbReference>
<keyword evidence="2" id="KW-0813">Transport</keyword>
<keyword evidence="8" id="KW-1185">Reference proteome</keyword>
<dbReference type="InterPro" id="IPR050492">
    <property type="entry name" value="Bact_metal-bind_prot9"/>
</dbReference>
<evidence type="ECO:0000256" key="2">
    <source>
        <dbReference type="ARBA" id="ARBA00022448"/>
    </source>
</evidence>
<proteinExistence type="inferred from homology"/>
<feature type="signal peptide" evidence="6">
    <location>
        <begin position="1"/>
        <end position="23"/>
    </location>
</feature>
<keyword evidence="4" id="KW-0175">Coiled coil</keyword>
<dbReference type="EMBL" id="MQSV01000002">
    <property type="protein sequence ID" value="OKL49169.1"/>
    <property type="molecule type" value="Genomic_DNA"/>
</dbReference>
<comment type="similarity">
    <text evidence="1">Belongs to the bacterial solute-binding protein 9 family.</text>
</comment>
<evidence type="ECO:0000313" key="8">
    <source>
        <dbReference type="Proteomes" id="UP000186785"/>
    </source>
</evidence>
<feature type="chain" id="PRO_5039507395" description="Zinc ABC transporter substrate-binding protein" evidence="6">
    <location>
        <begin position="24"/>
        <end position="361"/>
    </location>
</feature>
<dbReference type="GO" id="GO:0046872">
    <property type="term" value="F:metal ion binding"/>
    <property type="evidence" value="ECO:0007669"/>
    <property type="project" value="InterPro"/>
</dbReference>
<evidence type="ECO:0000256" key="1">
    <source>
        <dbReference type="ARBA" id="ARBA00011028"/>
    </source>
</evidence>
<dbReference type="Proteomes" id="UP000186785">
    <property type="component" value="Unassembled WGS sequence"/>
</dbReference>
<feature type="region of interest" description="Disordered" evidence="5">
    <location>
        <begin position="133"/>
        <end position="188"/>
    </location>
</feature>
<keyword evidence="3 6" id="KW-0732">Signal</keyword>
<evidence type="ECO:0000256" key="6">
    <source>
        <dbReference type="SAM" id="SignalP"/>
    </source>
</evidence>
<reference evidence="7 8" key="1">
    <citation type="submission" date="2016-11" db="EMBL/GenBank/DDBJ databases">
        <title>Actinomyces gypaetusis sp. nov. isolated from the vulture Gypaetus barbatus in Qinghai Tibet Plateau China.</title>
        <authorList>
            <person name="Meng X."/>
        </authorList>
    </citation>
    <scope>NUCLEOTIDE SEQUENCE [LARGE SCALE GENOMIC DNA]</scope>
    <source>
        <strain evidence="7 8">VUL4_2</strain>
    </source>
</reference>
<feature type="coiled-coil region" evidence="4">
    <location>
        <begin position="222"/>
        <end position="249"/>
    </location>
</feature>
<dbReference type="PANTHER" id="PTHR42953">
    <property type="entry name" value="HIGH-AFFINITY ZINC UPTAKE SYSTEM PROTEIN ZNUA-RELATED"/>
    <property type="match status" value="1"/>
</dbReference>
<evidence type="ECO:0000256" key="4">
    <source>
        <dbReference type="SAM" id="Coils"/>
    </source>
</evidence>
<accession>A0A1Q5PNT8</accession>
<dbReference type="STRING" id="1921764.BSR28_02910"/>
<dbReference type="SUPFAM" id="SSF53807">
    <property type="entry name" value="Helical backbone' metal receptor"/>
    <property type="match status" value="1"/>
</dbReference>
<dbReference type="Gene3D" id="3.40.50.1980">
    <property type="entry name" value="Nitrogenase molybdenum iron protein domain"/>
    <property type="match status" value="3"/>
</dbReference>
<evidence type="ECO:0000313" key="7">
    <source>
        <dbReference type="EMBL" id="OKL49169.1"/>
    </source>
</evidence>
<comment type="caution">
    <text evidence="7">The sequence shown here is derived from an EMBL/GenBank/DDBJ whole genome shotgun (WGS) entry which is preliminary data.</text>
</comment>
<gene>
    <name evidence="7" type="ORF">BSR29_03335</name>
</gene>
<dbReference type="PROSITE" id="PS51257">
    <property type="entry name" value="PROKAR_LIPOPROTEIN"/>
    <property type="match status" value="1"/>
</dbReference>
<protein>
    <recommendedName>
        <fullName evidence="9">Zinc ABC transporter substrate-binding protein</fullName>
    </recommendedName>
</protein>